<dbReference type="Proteomes" id="UP001139263">
    <property type="component" value="Unassembled WGS sequence"/>
</dbReference>
<dbReference type="AlphaFoldDB" id="A0A9X2AFJ0"/>
<gene>
    <name evidence="1" type="ORF">MM817_02794</name>
</gene>
<evidence type="ECO:0008006" key="3">
    <source>
        <dbReference type="Google" id="ProtNLM"/>
    </source>
</evidence>
<evidence type="ECO:0000313" key="2">
    <source>
        <dbReference type="Proteomes" id="UP001139263"/>
    </source>
</evidence>
<protein>
    <recommendedName>
        <fullName evidence="3">DUF4338 domain-containing protein</fullName>
    </recommendedName>
</protein>
<organism evidence="1 2">
    <name type="scientific">Sulfoacidibacillus ferrooxidans</name>
    <dbReference type="NCBI Taxonomy" id="2005001"/>
    <lineage>
        <taxon>Bacteria</taxon>
        <taxon>Bacillati</taxon>
        <taxon>Bacillota</taxon>
        <taxon>Bacilli</taxon>
        <taxon>Bacillales</taxon>
        <taxon>Alicyclobacillaceae</taxon>
        <taxon>Sulfoacidibacillus</taxon>
    </lineage>
</organism>
<sequence>MPAASGHRYCGRVFSESDIEMIRTITTSQQYPTRAAIARALCTALTWVKPDGLPKVMSARVALLRMQEDGLLSLPAPTHSYTPVCGTEFTAASNPQPEVRCAISEMASPVLHRVVTAADSKLWNEVVARYHYLGYKPLPGAQIRYLVRHENMLLAAIGFGAAAWKTAARDSFIGWTPEERTAHLHLVVNNARFLILPWVHVPNLASRILSLAVRQVVRDWPQLYGYHPVLLETFVERQRFSGTCYKAANWLYAGQTTGRGKLDRHHRQNVPVKDVYLYPLHRHFRQSLTTSRTH</sequence>
<dbReference type="Pfam" id="PF14236">
    <property type="entry name" value="DruA"/>
    <property type="match status" value="1"/>
</dbReference>
<dbReference type="EMBL" id="JALBUF010000015">
    <property type="protein sequence ID" value="MCI0184497.1"/>
    <property type="molecule type" value="Genomic_DNA"/>
</dbReference>
<name>A0A9X2AFJ0_9BACL</name>
<proteinExistence type="predicted"/>
<comment type="caution">
    <text evidence="1">The sequence shown here is derived from an EMBL/GenBank/DDBJ whole genome shotgun (WGS) entry which is preliminary data.</text>
</comment>
<keyword evidence="2" id="KW-1185">Reference proteome</keyword>
<accession>A0A9X2AFJ0</accession>
<evidence type="ECO:0000313" key="1">
    <source>
        <dbReference type="EMBL" id="MCI0184497.1"/>
    </source>
</evidence>
<dbReference type="InterPro" id="IPR025639">
    <property type="entry name" value="DruA"/>
</dbReference>
<reference evidence="1" key="1">
    <citation type="submission" date="2022-03" db="EMBL/GenBank/DDBJ databases">
        <title>Draft Genome Sequence of Firmicute Strain S0AB, a Heterotrophic Iron/Sulfur-Oxidizing Extreme Acidophile.</title>
        <authorList>
            <person name="Vergara E."/>
            <person name="Pakostova E."/>
            <person name="Johnson D.B."/>
            <person name="Holmes D.S."/>
        </authorList>
    </citation>
    <scope>NUCLEOTIDE SEQUENCE</scope>
    <source>
        <strain evidence="1">S0AB</strain>
    </source>
</reference>